<dbReference type="EMBL" id="CM047583">
    <property type="protein sequence ID" value="KAI9914084.1"/>
    <property type="molecule type" value="Genomic_DNA"/>
</dbReference>
<accession>A0ACC0W5T5</accession>
<dbReference type="Proteomes" id="UP001163321">
    <property type="component" value="Chromosome 4"/>
</dbReference>
<reference evidence="1 2" key="1">
    <citation type="journal article" date="2022" name="bioRxiv">
        <title>The genome of the oomycete Peronosclerospora sorghi, a cosmopolitan pathogen of maize and sorghum, is inflated with dispersed pseudogenes.</title>
        <authorList>
            <person name="Fletcher K."/>
            <person name="Martin F."/>
            <person name="Isakeit T."/>
            <person name="Cavanaugh K."/>
            <person name="Magill C."/>
            <person name="Michelmore R."/>
        </authorList>
    </citation>
    <scope>NUCLEOTIDE SEQUENCE [LARGE SCALE GENOMIC DNA]</scope>
    <source>
        <strain evidence="1">P6</strain>
    </source>
</reference>
<protein>
    <submittedName>
        <fullName evidence="1">Uncharacterized protein</fullName>
    </submittedName>
</protein>
<evidence type="ECO:0000313" key="1">
    <source>
        <dbReference type="EMBL" id="KAI9914084.1"/>
    </source>
</evidence>
<proteinExistence type="predicted"/>
<keyword evidence="2" id="KW-1185">Reference proteome</keyword>
<name>A0ACC0W5T5_9STRA</name>
<comment type="caution">
    <text evidence="1">The sequence shown here is derived from an EMBL/GenBank/DDBJ whole genome shotgun (WGS) entry which is preliminary data.</text>
</comment>
<evidence type="ECO:0000313" key="2">
    <source>
        <dbReference type="Proteomes" id="UP001163321"/>
    </source>
</evidence>
<organism evidence="1 2">
    <name type="scientific">Peronosclerospora sorghi</name>
    <dbReference type="NCBI Taxonomy" id="230839"/>
    <lineage>
        <taxon>Eukaryota</taxon>
        <taxon>Sar</taxon>
        <taxon>Stramenopiles</taxon>
        <taxon>Oomycota</taxon>
        <taxon>Peronosporomycetes</taxon>
        <taxon>Peronosporales</taxon>
        <taxon>Peronosporaceae</taxon>
        <taxon>Peronosclerospora</taxon>
    </lineage>
</organism>
<sequence length="184" mass="20348">MTSHDVAVDDILFDYVVNAVYDSCGLDMCFSLLREFSRQDLPIPEGLYRSLVALGIDVGVLERTLHVAYNMECDGWRLSSQLLHDLMMMHWWLHGLCGASEMKMRCFEHALVAIMGTLNRSIPTVPKQQVKSFSGSSSGSLSCVNGGSSGSGSSSNKRKEGGGRKSDPMWAHFDKVRDPKSKKI</sequence>
<gene>
    <name evidence="1" type="ORF">PsorP6_006606</name>
</gene>